<accession>A0ABY9TWB3</accession>
<dbReference type="RefSeq" id="WP_348392200.1">
    <property type="nucleotide sequence ID" value="NZ_CP134145.1"/>
</dbReference>
<evidence type="ECO:0000313" key="2">
    <source>
        <dbReference type="EMBL" id="WNC73087.1"/>
    </source>
</evidence>
<keyword evidence="3" id="KW-1185">Reference proteome</keyword>
<sequence length="136" mass="15938">MSTVAEQQNNPLHGLKLDVLVNELVDHYGFEILAAYTNINCFKTNPSITSSLKFLKKTEWAREKLEDFYLYKFKRMPKPDDKEFEMPPRARGFRDGLEAREPLALTLEHAEEVRVKKAEKTRERNAGKFDPWAKHK</sequence>
<evidence type="ECO:0000313" key="3">
    <source>
        <dbReference type="Proteomes" id="UP001258994"/>
    </source>
</evidence>
<gene>
    <name evidence="2" type="ORF">RGQ13_03630</name>
</gene>
<dbReference type="InterPro" id="IPR018668">
    <property type="entry name" value="DNA-binding_VF530-like"/>
</dbReference>
<dbReference type="EMBL" id="CP134145">
    <property type="protein sequence ID" value="WNC73087.1"/>
    <property type="molecule type" value="Genomic_DNA"/>
</dbReference>
<dbReference type="InterPro" id="IPR036361">
    <property type="entry name" value="SAP_dom_sf"/>
</dbReference>
<name>A0ABY9TWB3_9GAMM</name>
<dbReference type="Pfam" id="PF09905">
    <property type="entry name" value="VF530"/>
    <property type="match status" value="1"/>
</dbReference>
<protein>
    <submittedName>
        <fullName evidence="2">VF530 family DNA-binding protein</fullName>
    </submittedName>
</protein>
<proteinExistence type="predicted"/>
<keyword evidence="2" id="KW-0238">DNA-binding</keyword>
<dbReference type="GO" id="GO:0003677">
    <property type="term" value="F:DNA binding"/>
    <property type="evidence" value="ECO:0007669"/>
    <property type="project" value="UniProtKB-KW"/>
</dbReference>
<organism evidence="2 3">
    <name type="scientific">Thalassotalea psychrophila</name>
    <dbReference type="NCBI Taxonomy" id="3065647"/>
    <lineage>
        <taxon>Bacteria</taxon>
        <taxon>Pseudomonadati</taxon>
        <taxon>Pseudomonadota</taxon>
        <taxon>Gammaproteobacteria</taxon>
        <taxon>Alteromonadales</taxon>
        <taxon>Colwelliaceae</taxon>
        <taxon>Thalassotalea</taxon>
    </lineage>
</organism>
<dbReference type="Proteomes" id="UP001258994">
    <property type="component" value="Chromosome"/>
</dbReference>
<dbReference type="Gene3D" id="1.10.720.30">
    <property type="entry name" value="SAP domain"/>
    <property type="match status" value="1"/>
</dbReference>
<feature type="region of interest" description="Disordered" evidence="1">
    <location>
        <begin position="114"/>
        <end position="136"/>
    </location>
</feature>
<reference evidence="3" key="1">
    <citation type="submission" date="2023-09" db="EMBL/GenBank/DDBJ databases">
        <authorList>
            <person name="Li S."/>
            <person name="Li X."/>
            <person name="Zhang C."/>
            <person name="Zhao Z."/>
        </authorList>
    </citation>
    <scope>NUCLEOTIDE SEQUENCE [LARGE SCALE GENOMIC DNA]</scope>
    <source>
        <strain evidence="3">SQ149</strain>
    </source>
</reference>
<evidence type="ECO:0000256" key="1">
    <source>
        <dbReference type="SAM" id="MobiDB-lite"/>
    </source>
</evidence>